<evidence type="ECO:0000313" key="3">
    <source>
        <dbReference type="EMBL" id="SCL33422.1"/>
    </source>
</evidence>
<dbReference type="PROSITE" id="PS51257">
    <property type="entry name" value="PROKAR_LIPOPROTEIN"/>
    <property type="match status" value="1"/>
</dbReference>
<dbReference type="AlphaFoldDB" id="A0A1C6SVS5"/>
<gene>
    <name evidence="2" type="ORF">GA0074694_1008</name>
    <name evidence="3" type="ORF">GA0074694_6224</name>
    <name evidence="4" type="ORF">GA0074694_6246</name>
</gene>
<keyword evidence="1" id="KW-0812">Transmembrane</keyword>
<evidence type="ECO:0000313" key="5">
    <source>
        <dbReference type="Proteomes" id="UP000198906"/>
    </source>
</evidence>
<evidence type="ECO:0000256" key="1">
    <source>
        <dbReference type="SAM" id="Phobius"/>
    </source>
</evidence>
<feature type="transmembrane region" description="Helical" evidence="1">
    <location>
        <begin position="31"/>
        <end position="51"/>
    </location>
</feature>
<keyword evidence="1" id="KW-1133">Transmembrane helix</keyword>
<reference evidence="3" key="2">
    <citation type="submission" date="2016-06" db="EMBL/GenBank/DDBJ databases">
        <authorList>
            <person name="Kjaerup R.B."/>
            <person name="Dalgaard T.S."/>
            <person name="Juul-Madsen H.R."/>
        </authorList>
    </citation>
    <scope>NUCLEOTIDE SEQUENCE [LARGE SCALE GENOMIC DNA]</scope>
    <source>
        <strain evidence="3">DSM 46123</strain>
    </source>
</reference>
<keyword evidence="1" id="KW-0472">Membrane</keyword>
<dbReference type="EMBL" id="FMHU01000003">
    <property type="protein sequence ID" value="SCL33422.1"/>
    <property type="molecule type" value="Genomic_DNA"/>
</dbReference>
<dbReference type="EMBL" id="FMHU01000001">
    <property type="protein sequence ID" value="SCL14997.1"/>
    <property type="molecule type" value="Genomic_DNA"/>
</dbReference>
<reference evidence="5" key="1">
    <citation type="submission" date="2016-06" db="EMBL/GenBank/DDBJ databases">
        <authorList>
            <person name="Varghese N."/>
        </authorList>
    </citation>
    <scope>NUCLEOTIDE SEQUENCE [LARGE SCALE GENOMIC DNA]</scope>
    <source>
        <strain evidence="5">DSM 46123</strain>
    </source>
</reference>
<dbReference type="EMBL" id="FMHU01000004">
    <property type="protein sequence ID" value="SCL33510.1"/>
    <property type="molecule type" value="Genomic_DNA"/>
</dbReference>
<keyword evidence="5" id="KW-1185">Reference proteome</keyword>
<protein>
    <submittedName>
        <fullName evidence="3">Uncharacterized protein</fullName>
    </submittedName>
</protein>
<evidence type="ECO:0000313" key="2">
    <source>
        <dbReference type="EMBL" id="SCL14997.1"/>
    </source>
</evidence>
<name>A0A1C6SVS5_9ACTN</name>
<dbReference type="RefSeq" id="WP_091453105.1">
    <property type="nucleotide sequence ID" value="NZ_FMHU01000001.1"/>
</dbReference>
<proteinExistence type="predicted"/>
<dbReference type="Proteomes" id="UP000198906">
    <property type="component" value="Unassembled WGS sequence"/>
</dbReference>
<organism evidence="3 5">
    <name type="scientific">Micromonospora inyonensis</name>
    <dbReference type="NCBI Taxonomy" id="47866"/>
    <lineage>
        <taxon>Bacteria</taxon>
        <taxon>Bacillati</taxon>
        <taxon>Actinomycetota</taxon>
        <taxon>Actinomycetes</taxon>
        <taxon>Micromonosporales</taxon>
        <taxon>Micromonosporaceae</taxon>
        <taxon>Micromonospora</taxon>
    </lineage>
</organism>
<sequence>MRIHPSPRTTGIGCIGAGCLTAGVTAIEASLLAAMVAAALLPVGMLLVAVVDSYDRRLRAVLDEVRHHLGVIDMMAADIEADEERHALEVRQAYQRGRAEATSRALVEQERAVREAEARGYVAGVRKRLAEVSRIPRRSRPGHQRG</sequence>
<accession>A0A1C6SVS5</accession>
<evidence type="ECO:0000313" key="4">
    <source>
        <dbReference type="EMBL" id="SCL33510.1"/>
    </source>
</evidence>